<dbReference type="Proteomes" id="UP001209878">
    <property type="component" value="Unassembled WGS sequence"/>
</dbReference>
<dbReference type="EMBL" id="JAODUO010000835">
    <property type="protein sequence ID" value="KAK2174009.1"/>
    <property type="molecule type" value="Genomic_DNA"/>
</dbReference>
<gene>
    <name evidence="1" type="ORF">NP493_833g00016</name>
</gene>
<name>A0AAD9NNW2_RIDPI</name>
<proteinExistence type="predicted"/>
<keyword evidence="2" id="KW-1185">Reference proteome</keyword>
<comment type="caution">
    <text evidence="1">The sequence shown here is derived from an EMBL/GenBank/DDBJ whole genome shotgun (WGS) entry which is preliminary data.</text>
</comment>
<sequence>MSPEKGKCKFKDELLTMVAYKEWSDLSEEVNLFNILHTTVTDARLEELKIATRLDQDMQILIRLVETCLATAKLRRPFPDYMWQCTLDAQKGLDVGNTCRTEKACKQSVRVIAEVERCHLHTTCTLVASSPSSVTDQQMHSSQKQRLVCEVRSERCHLY</sequence>
<evidence type="ECO:0000313" key="2">
    <source>
        <dbReference type="Proteomes" id="UP001209878"/>
    </source>
</evidence>
<accession>A0AAD9NNW2</accession>
<organism evidence="1 2">
    <name type="scientific">Ridgeia piscesae</name>
    <name type="common">Tubeworm</name>
    <dbReference type="NCBI Taxonomy" id="27915"/>
    <lineage>
        <taxon>Eukaryota</taxon>
        <taxon>Metazoa</taxon>
        <taxon>Spiralia</taxon>
        <taxon>Lophotrochozoa</taxon>
        <taxon>Annelida</taxon>
        <taxon>Polychaeta</taxon>
        <taxon>Sedentaria</taxon>
        <taxon>Canalipalpata</taxon>
        <taxon>Sabellida</taxon>
        <taxon>Siboglinidae</taxon>
        <taxon>Ridgeia</taxon>
    </lineage>
</organism>
<protein>
    <submittedName>
        <fullName evidence="1">Uncharacterized protein</fullName>
    </submittedName>
</protein>
<reference evidence="1" key="1">
    <citation type="journal article" date="2023" name="Mol. Biol. Evol.">
        <title>Third-Generation Sequencing Reveals the Adaptive Role of the Epigenome in Three Deep-Sea Polychaetes.</title>
        <authorList>
            <person name="Perez M."/>
            <person name="Aroh O."/>
            <person name="Sun Y."/>
            <person name="Lan Y."/>
            <person name="Juniper S.K."/>
            <person name="Young C.R."/>
            <person name="Angers B."/>
            <person name="Qian P.Y."/>
        </authorList>
    </citation>
    <scope>NUCLEOTIDE SEQUENCE</scope>
    <source>
        <strain evidence="1">R07B-5</strain>
    </source>
</reference>
<evidence type="ECO:0000313" key="1">
    <source>
        <dbReference type="EMBL" id="KAK2174009.1"/>
    </source>
</evidence>
<dbReference type="AlphaFoldDB" id="A0AAD9NNW2"/>